<dbReference type="EMBL" id="JATAAI010000029">
    <property type="protein sequence ID" value="KAK1736485.1"/>
    <property type="molecule type" value="Genomic_DNA"/>
</dbReference>
<organism evidence="2 3">
    <name type="scientific">Skeletonema marinoi</name>
    <dbReference type="NCBI Taxonomy" id="267567"/>
    <lineage>
        <taxon>Eukaryota</taxon>
        <taxon>Sar</taxon>
        <taxon>Stramenopiles</taxon>
        <taxon>Ochrophyta</taxon>
        <taxon>Bacillariophyta</taxon>
        <taxon>Coscinodiscophyceae</taxon>
        <taxon>Thalassiosirophycidae</taxon>
        <taxon>Thalassiosirales</taxon>
        <taxon>Skeletonemataceae</taxon>
        <taxon>Skeletonema</taxon>
        <taxon>Skeletonema marinoi-dohrnii complex</taxon>
    </lineage>
</organism>
<reference evidence="2" key="1">
    <citation type="submission" date="2023-06" db="EMBL/GenBank/DDBJ databases">
        <title>Survivors Of The Sea: Transcriptome response of Skeletonema marinoi to long-term dormancy.</title>
        <authorList>
            <person name="Pinder M.I.M."/>
            <person name="Kourtchenko O."/>
            <person name="Robertson E.K."/>
            <person name="Larsson T."/>
            <person name="Maumus F."/>
            <person name="Osuna-Cruz C.M."/>
            <person name="Vancaester E."/>
            <person name="Stenow R."/>
            <person name="Vandepoele K."/>
            <person name="Ploug H."/>
            <person name="Bruchert V."/>
            <person name="Godhe A."/>
            <person name="Topel M."/>
        </authorList>
    </citation>
    <scope>NUCLEOTIDE SEQUENCE</scope>
    <source>
        <strain evidence="2">R05AC</strain>
    </source>
</reference>
<keyword evidence="3" id="KW-1185">Reference proteome</keyword>
<name>A0AAD9D896_9STRA</name>
<feature type="region of interest" description="Disordered" evidence="1">
    <location>
        <begin position="21"/>
        <end position="49"/>
    </location>
</feature>
<proteinExistence type="predicted"/>
<dbReference type="AlphaFoldDB" id="A0AAD9D896"/>
<dbReference type="Proteomes" id="UP001224775">
    <property type="component" value="Unassembled WGS sequence"/>
</dbReference>
<evidence type="ECO:0000313" key="2">
    <source>
        <dbReference type="EMBL" id="KAK1736485.1"/>
    </source>
</evidence>
<feature type="region of interest" description="Disordered" evidence="1">
    <location>
        <begin position="349"/>
        <end position="370"/>
    </location>
</feature>
<accession>A0AAD9D896</accession>
<comment type="caution">
    <text evidence="2">The sequence shown here is derived from an EMBL/GenBank/DDBJ whole genome shotgun (WGS) entry which is preliminary data.</text>
</comment>
<protein>
    <submittedName>
        <fullName evidence="2">Uncharacterized protein</fullName>
    </submittedName>
</protein>
<sequence>MGLKSAFPWWALRFGCSSKKKAEDGKAGIDGMKTTGHTLDNSATNSSEGDVAGTARAEVHDQHYVENNCRPQPPSMQRQSSTLSVQDSICLTYKKAISEKNFSTPKLGILRLDYNYPPAVGDIDSPESFDYPVIYRVIPGLTFEMCQSGELSDEVKVECRQAVQYLEKQGVSGITGDCGFMIHIQAMISDVTNKPVFMTSLVQLPSLCMCFDSDETIAIFTANSTTLLPILPRLLEMCALRQEDKARIQVVGCQDVDGFDAVEKGEAVDVLKLPAYADSLKFATGLPVYDSISVCNSFMAGFLDNPKIGLNDFHEAWDGKQAEYTFGACLSENEQGKLKSGRNLTSQISSLSLPNFDDNDISEDDSEYED</sequence>
<evidence type="ECO:0000313" key="3">
    <source>
        <dbReference type="Proteomes" id="UP001224775"/>
    </source>
</evidence>
<evidence type="ECO:0000256" key="1">
    <source>
        <dbReference type="SAM" id="MobiDB-lite"/>
    </source>
</evidence>
<gene>
    <name evidence="2" type="ORF">QTG54_013085</name>
</gene>
<feature type="compositionally biased region" description="Acidic residues" evidence="1">
    <location>
        <begin position="357"/>
        <end position="370"/>
    </location>
</feature>
<feature type="compositionally biased region" description="Polar residues" evidence="1">
    <location>
        <begin position="35"/>
        <end position="48"/>
    </location>
</feature>